<evidence type="ECO:0000313" key="4">
    <source>
        <dbReference type="Proteomes" id="UP000054837"/>
    </source>
</evidence>
<dbReference type="Pfam" id="PF13338">
    <property type="entry name" value="AbiEi_4"/>
    <property type="match status" value="1"/>
</dbReference>
<dbReference type="OrthoDB" id="5517693at2"/>
<dbReference type="InterPro" id="IPR011335">
    <property type="entry name" value="Restrct_endonuc-II-like"/>
</dbReference>
<protein>
    <submittedName>
        <fullName evidence="3">Uncharacterized protein</fullName>
    </submittedName>
</protein>
<evidence type="ECO:0000259" key="2">
    <source>
        <dbReference type="Pfam" id="PF13338"/>
    </source>
</evidence>
<accession>A0A0W8I253</accession>
<keyword evidence="4" id="KW-1185">Reference proteome</keyword>
<dbReference type="EMBL" id="LQBL01000032">
    <property type="protein sequence ID" value="KUG51620.1"/>
    <property type="molecule type" value="Genomic_DNA"/>
</dbReference>
<evidence type="ECO:0000313" key="3">
    <source>
        <dbReference type="EMBL" id="KUG51620.1"/>
    </source>
</evidence>
<reference evidence="3 4" key="1">
    <citation type="submission" date="2015-12" db="EMBL/GenBank/DDBJ databases">
        <title>Serinicoccus chungangenesis strain CD08_5 genome sequencing and assembly.</title>
        <authorList>
            <person name="Chander A.M."/>
            <person name="Kaur G."/>
            <person name="Nair G.R."/>
            <person name="Dhawan D.K."/>
            <person name="Kochhar R.K."/>
            <person name="Mayilraj S."/>
            <person name="Bhadada S.K."/>
        </authorList>
    </citation>
    <scope>NUCLEOTIDE SEQUENCE [LARGE SCALE GENOMIC DNA]</scope>
    <source>
        <strain evidence="3 4">CD08_5</strain>
    </source>
</reference>
<comment type="caution">
    <text evidence="3">The sequence shown here is derived from an EMBL/GenBank/DDBJ whole genome shotgun (WGS) entry which is preliminary data.</text>
</comment>
<dbReference type="AlphaFoldDB" id="A0A0W8I253"/>
<feature type="domain" description="DUF559" evidence="1">
    <location>
        <begin position="242"/>
        <end position="306"/>
    </location>
</feature>
<proteinExistence type="predicted"/>
<dbReference type="Gene3D" id="3.40.960.10">
    <property type="entry name" value="VSR Endonuclease"/>
    <property type="match status" value="1"/>
</dbReference>
<dbReference type="Pfam" id="PF04480">
    <property type="entry name" value="DUF559"/>
    <property type="match status" value="1"/>
</dbReference>
<feature type="domain" description="AbiEi antitoxin N-terminal" evidence="2">
    <location>
        <begin position="7"/>
        <end position="44"/>
    </location>
</feature>
<evidence type="ECO:0000259" key="1">
    <source>
        <dbReference type="Pfam" id="PF04480"/>
    </source>
</evidence>
<name>A0A0W8I253_9MICO</name>
<dbReference type="InterPro" id="IPR025159">
    <property type="entry name" value="AbiEi_N"/>
</dbReference>
<gene>
    <name evidence="3" type="ORF">AVL62_09940</name>
</gene>
<dbReference type="InterPro" id="IPR007569">
    <property type="entry name" value="DUF559"/>
</dbReference>
<dbReference type="SUPFAM" id="SSF52980">
    <property type="entry name" value="Restriction endonuclease-like"/>
    <property type="match status" value="1"/>
</dbReference>
<sequence length="318" mass="34696">MEHLQARLSAQHHVASGDDLRALGLSRTQIRRLVAGGVLVRIRKDCFVSGEVWRGAAPWHLHELRARAVATKLCGPGRPYALSHQSGLEVCQIGTFGVDDRVHLTRTDAQRGRSDGVVHIHPPVSPTWVIFPDDPASREPPVVDPALACLQVAGSRGLVAGLVSADIALRQRATAIERLRQAGREGSFGHGAPAVRTVVEHATGLSGSAGETRARWIMLEAGLPAPELQAMICDEHGELVGFVDFMLREAWTVVEFDGALKYGSSRDLMAEKWREDRLRALGYEVVRITWDELAHPERVVAKIRAAMARGLARRATPA</sequence>
<organism evidence="3 4">
    <name type="scientific">Serinicoccus chungangensis</name>
    <dbReference type="NCBI Taxonomy" id="767452"/>
    <lineage>
        <taxon>Bacteria</taxon>
        <taxon>Bacillati</taxon>
        <taxon>Actinomycetota</taxon>
        <taxon>Actinomycetes</taxon>
        <taxon>Micrococcales</taxon>
        <taxon>Ornithinimicrobiaceae</taxon>
        <taxon>Serinicoccus</taxon>
    </lineage>
</organism>
<dbReference type="RefSeq" id="WP_058892517.1">
    <property type="nucleotide sequence ID" value="NZ_LQBL01000032.1"/>
</dbReference>
<dbReference type="STRING" id="767452.AVL62_09940"/>
<dbReference type="Proteomes" id="UP000054837">
    <property type="component" value="Unassembled WGS sequence"/>
</dbReference>